<dbReference type="GO" id="GO:0006631">
    <property type="term" value="P:fatty acid metabolic process"/>
    <property type="evidence" value="ECO:0007669"/>
    <property type="project" value="TreeGrafter"/>
</dbReference>
<evidence type="ECO:0000313" key="3">
    <source>
        <dbReference type="EMBL" id="MBD0417345.1"/>
    </source>
</evidence>
<dbReference type="GO" id="GO:0031956">
    <property type="term" value="F:medium-chain fatty acid-CoA ligase activity"/>
    <property type="evidence" value="ECO:0007669"/>
    <property type="project" value="TreeGrafter"/>
</dbReference>
<accession>A0A8J6PS31</accession>
<dbReference type="PANTHER" id="PTHR43201">
    <property type="entry name" value="ACYL-COA SYNTHETASE"/>
    <property type="match status" value="1"/>
</dbReference>
<dbReference type="Proteomes" id="UP000643405">
    <property type="component" value="Unassembled WGS sequence"/>
</dbReference>
<dbReference type="Gene3D" id="3.40.50.12780">
    <property type="entry name" value="N-terminal domain of ligase-like"/>
    <property type="match status" value="1"/>
</dbReference>
<name>A0A8J6PS31_9HYPH</name>
<sequence>MTLDEPLNSYPATLTDRLVKWAIEKPNQVFLSMRQDDGSLTELTYADTLKRVEAIATALISRDLPADRPIVMLSENDIETALFVLGALHAGVPYAPVSPAYSLLSTDYLKLKGVFDLLDPPLIFAADGARYGRAIRAVARPGVEVVTVFNHLSDPASTPFETLLNSTDKQAVERAHAAIRPETVAKILFTSGTTGSPKGVIYPHLMMSSQREQVAQTFAFTIDEPAVMVDWLPWHHTFGGTQNFGTALYSGGSLRIDTGRPTQELVGPTVQNLREVAPTLYLNTPQGFATLLPYFRREPELRRNFFSRLKLIYYGGASLPYHLWDELDRMAIETIGARIMITSGLGCTEAGPVPASANWDPERVPLVGLPVPGVEIKVAPVQGKFEFRLKGPCVTPGYWKNPELTKAAFDEDGFYRTGDSVRFIEPGRPEKGLRFDGRLAENFKIASGTWVHVAELRERAIAALAPLVLDAVITAPDRDFLGVIVFPNMDACRNLAGLHEEASDDEVLTAPAVVEQLQNGLDLLARSATGAASRILRLSVTSEPATLDTGELTDKRTISQKAVLQRRLGVLQSLYSEPAGRGVFIARA</sequence>
<dbReference type="EMBL" id="JACVVX010000012">
    <property type="protein sequence ID" value="MBD0417345.1"/>
    <property type="molecule type" value="Genomic_DNA"/>
</dbReference>
<gene>
    <name evidence="3" type="ORF">ICI42_22135</name>
</gene>
<dbReference type="PANTHER" id="PTHR43201:SF8">
    <property type="entry name" value="ACYL-COA SYNTHETASE FAMILY MEMBER 3"/>
    <property type="match status" value="1"/>
</dbReference>
<organism evidence="3 4">
    <name type="scientific">Oryzicola mucosus</name>
    <dbReference type="NCBI Taxonomy" id="2767425"/>
    <lineage>
        <taxon>Bacteria</taxon>
        <taxon>Pseudomonadati</taxon>
        <taxon>Pseudomonadota</taxon>
        <taxon>Alphaproteobacteria</taxon>
        <taxon>Hyphomicrobiales</taxon>
        <taxon>Phyllobacteriaceae</taxon>
        <taxon>Oryzicola</taxon>
    </lineage>
</organism>
<evidence type="ECO:0000256" key="1">
    <source>
        <dbReference type="ARBA" id="ARBA00006432"/>
    </source>
</evidence>
<protein>
    <submittedName>
        <fullName evidence="3">Feruloyl-CoA synthase</fullName>
    </submittedName>
</protein>
<dbReference type="PROSITE" id="PS00455">
    <property type="entry name" value="AMP_BINDING"/>
    <property type="match status" value="1"/>
</dbReference>
<evidence type="ECO:0000259" key="2">
    <source>
        <dbReference type="Pfam" id="PF00501"/>
    </source>
</evidence>
<dbReference type="AlphaFoldDB" id="A0A8J6PS31"/>
<dbReference type="Pfam" id="PF00501">
    <property type="entry name" value="AMP-binding"/>
    <property type="match status" value="1"/>
</dbReference>
<keyword evidence="4" id="KW-1185">Reference proteome</keyword>
<dbReference type="InterPro" id="IPR000873">
    <property type="entry name" value="AMP-dep_synth/lig_dom"/>
</dbReference>
<comment type="caution">
    <text evidence="3">The sequence shown here is derived from an EMBL/GenBank/DDBJ whole genome shotgun (WGS) entry which is preliminary data.</text>
</comment>
<evidence type="ECO:0000313" key="4">
    <source>
        <dbReference type="Proteomes" id="UP000643405"/>
    </source>
</evidence>
<dbReference type="SUPFAM" id="SSF56801">
    <property type="entry name" value="Acetyl-CoA synthetase-like"/>
    <property type="match status" value="1"/>
</dbReference>
<dbReference type="InterPro" id="IPR020845">
    <property type="entry name" value="AMP-binding_CS"/>
</dbReference>
<comment type="similarity">
    <text evidence="1">Belongs to the ATP-dependent AMP-binding enzyme family.</text>
</comment>
<dbReference type="InterPro" id="IPR042099">
    <property type="entry name" value="ANL_N_sf"/>
</dbReference>
<proteinExistence type="inferred from homology"/>
<feature type="domain" description="AMP-dependent synthetase/ligase" evidence="2">
    <location>
        <begin position="22"/>
        <end position="399"/>
    </location>
</feature>
<dbReference type="RefSeq" id="WP_188166785.1">
    <property type="nucleotide sequence ID" value="NZ_JACVVX010000012.1"/>
</dbReference>
<reference evidence="3" key="1">
    <citation type="submission" date="2020-09" db="EMBL/GenBank/DDBJ databases">
        <title>Genome seq and assembly of Tianweitania sp.</title>
        <authorList>
            <person name="Chhetri G."/>
        </authorList>
    </citation>
    <scope>NUCLEOTIDE SEQUENCE</scope>
    <source>
        <strain evidence="3">Rool2</strain>
    </source>
</reference>